<keyword evidence="15" id="KW-0675">Receptor</keyword>
<keyword evidence="3" id="KW-0723">Serine/threonine-protein kinase</keyword>
<dbReference type="GO" id="GO:0004674">
    <property type="term" value="F:protein serine/threonine kinase activity"/>
    <property type="evidence" value="ECO:0007669"/>
    <property type="project" value="UniProtKB-KW"/>
</dbReference>
<evidence type="ECO:0000313" key="23">
    <source>
        <dbReference type="Proteomes" id="UP000607653"/>
    </source>
</evidence>
<comment type="catalytic activity">
    <reaction evidence="18">
        <text>L-seryl-[protein] + ATP = O-phospho-L-seryl-[protein] + ADP + H(+)</text>
        <dbReference type="Rhea" id="RHEA:17989"/>
        <dbReference type="Rhea" id="RHEA-COMP:9863"/>
        <dbReference type="Rhea" id="RHEA-COMP:11604"/>
        <dbReference type="ChEBI" id="CHEBI:15378"/>
        <dbReference type="ChEBI" id="CHEBI:29999"/>
        <dbReference type="ChEBI" id="CHEBI:30616"/>
        <dbReference type="ChEBI" id="CHEBI:83421"/>
        <dbReference type="ChEBI" id="CHEBI:456216"/>
        <dbReference type="EC" id="2.7.11.1"/>
    </reaction>
</comment>
<organism evidence="22 23">
    <name type="scientific">Nelumbo nucifera</name>
    <name type="common">Sacred lotus</name>
    <dbReference type="NCBI Taxonomy" id="4432"/>
    <lineage>
        <taxon>Eukaryota</taxon>
        <taxon>Viridiplantae</taxon>
        <taxon>Streptophyta</taxon>
        <taxon>Embryophyta</taxon>
        <taxon>Tracheophyta</taxon>
        <taxon>Spermatophyta</taxon>
        <taxon>Magnoliopsida</taxon>
        <taxon>Proteales</taxon>
        <taxon>Nelumbonaceae</taxon>
        <taxon>Nelumbo</taxon>
    </lineage>
</organism>
<name>A0A822YDM2_NELNU</name>
<dbReference type="PROSITE" id="PS51450">
    <property type="entry name" value="LRR"/>
    <property type="match status" value="1"/>
</dbReference>
<protein>
    <recommendedName>
        <fullName evidence="2">non-specific serine/threonine protein kinase</fullName>
        <ecNumber evidence="2">2.7.11.1</ecNumber>
    </recommendedName>
</protein>
<comment type="subcellular location">
    <subcellularLocation>
        <location evidence="1">Membrane</location>
        <topology evidence="1">Single-pass type I membrane protein</topology>
    </subcellularLocation>
</comment>
<keyword evidence="13 19" id="KW-1133">Transmembrane helix</keyword>
<dbReference type="InterPro" id="IPR008266">
    <property type="entry name" value="Tyr_kinase_AS"/>
</dbReference>
<dbReference type="SMART" id="SM00365">
    <property type="entry name" value="LRR_SD22"/>
    <property type="match status" value="5"/>
</dbReference>
<keyword evidence="16" id="KW-0325">Glycoprotein</keyword>
<dbReference type="InterPro" id="IPR032675">
    <property type="entry name" value="LRR_dom_sf"/>
</dbReference>
<keyword evidence="4" id="KW-0597">Phosphoprotein</keyword>
<evidence type="ECO:0000256" key="18">
    <source>
        <dbReference type="ARBA" id="ARBA00048679"/>
    </source>
</evidence>
<dbReference type="SUPFAM" id="SSF52058">
    <property type="entry name" value="L domain-like"/>
    <property type="match status" value="3"/>
</dbReference>
<dbReference type="Pfam" id="PF00069">
    <property type="entry name" value="Pkinase"/>
    <property type="match status" value="1"/>
</dbReference>
<feature type="transmembrane region" description="Helical" evidence="19">
    <location>
        <begin position="800"/>
        <end position="824"/>
    </location>
</feature>
<dbReference type="GO" id="GO:0005524">
    <property type="term" value="F:ATP binding"/>
    <property type="evidence" value="ECO:0007669"/>
    <property type="project" value="UniProtKB-KW"/>
</dbReference>
<evidence type="ECO:0000256" key="19">
    <source>
        <dbReference type="SAM" id="Phobius"/>
    </source>
</evidence>
<evidence type="ECO:0000256" key="15">
    <source>
        <dbReference type="ARBA" id="ARBA00023170"/>
    </source>
</evidence>
<feature type="chain" id="PRO_5033066472" description="non-specific serine/threonine protein kinase" evidence="20">
    <location>
        <begin position="22"/>
        <end position="1144"/>
    </location>
</feature>
<dbReference type="Gene3D" id="3.30.200.20">
    <property type="entry name" value="Phosphorylase Kinase, domain 1"/>
    <property type="match status" value="1"/>
</dbReference>
<comment type="catalytic activity">
    <reaction evidence="17">
        <text>L-threonyl-[protein] + ATP = O-phospho-L-threonyl-[protein] + ADP + H(+)</text>
        <dbReference type="Rhea" id="RHEA:46608"/>
        <dbReference type="Rhea" id="RHEA-COMP:11060"/>
        <dbReference type="Rhea" id="RHEA-COMP:11605"/>
        <dbReference type="ChEBI" id="CHEBI:15378"/>
        <dbReference type="ChEBI" id="CHEBI:30013"/>
        <dbReference type="ChEBI" id="CHEBI:30616"/>
        <dbReference type="ChEBI" id="CHEBI:61977"/>
        <dbReference type="ChEBI" id="CHEBI:456216"/>
        <dbReference type="EC" id="2.7.11.1"/>
    </reaction>
</comment>
<dbReference type="AlphaFoldDB" id="A0A822YDM2"/>
<reference evidence="22 23" key="1">
    <citation type="journal article" date="2020" name="Mol. Biol. Evol.">
        <title>Distinct Expression and Methylation Patterns for Genes with Different Fates following a Single Whole-Genome Duplication in Flowering Plants.</title>
        <authorList>
            <person name="Shi T."/>
            <person name="Rahmani R.S."/>
            <person name="Gugger P.F."/>
            <person name="Wang M."/>
            <person name="Li H."/>
            <person name="Zhang Y."/>
            <person name="Li Z."/>
            <person name="Wang Q."/>
            <person name="Van de Peer Y."/>
            <person name="Marchal K."/>
            <person name="Chen J."/>
        </authorList>
    </citation>
    <scope>NUCLEOTIDE SEQUENCE [LARGE SCALE GENOMIC DNA]</scope>
    <source>
        <tissue evidence="22">Leaf</tissue>
    </source>
</reference>
<dbReference type="SUPFAM" id="SSF56112">
    <property type="entry name" value="Protein kinase-like (PK-like)"/>
    <property type="match status" value="1"/>
</dbReference>
<keyword evidence="6" id="KW-0808">Transferase</keyword>
<evidence type="ECO:0000256" key="1">
    <source>
        <dbReference type="ARBA" id="ARBA00004479"/>
    </source>
</evidence>
<evidence type="ECO:0000259" key="21">
    <source>
        <dbReference type="PROSITE" id="PS50011"/>
    </source>
</evidence>
<dbReference type="FunFam" id="3.30.200.20:FF:000309">
    <property type="entry name" value="Leucine-rich repeat receptor protein kinase MSP1"/>
    <property type="match status" value="1"/>
</dbReference>
<keyword evidence="8 20" id="KW-0732">Signal</keyword>
<dbReference type="GO" id="GO:0016020">
    <property type="term" value="C:membrane"/>
    <property type="evidence" value="ECO:0007669"/>
    <property type="project" value="UniProtKB-SubCell"/>
</dbReference>
<evidence type="ECO:0000256" key="14">
    <source>
        <dbReference type="ARBA" id="ARBA00023136"/>
    </source>
</evidence>
<keyword evidence="12" id="KW-0067">ATP-binding</keyword>
<keyword evidence="14 19" id="KW-0472">Membrane</keyword>
<dbReference type="Gene3D" id="3.80.10.10">
    <property type="entry name" value="Ribonuclease Inhibitor"/>
    <property type="match status" value="5"/>
</dbReference>
<comment type="caution">
    <text evidence="22">The sequence shown here is derived from an EMBL/GenBank/DDBJ whole genome shotgun (WGS) entry which is preliminary data.</text>
</comment>
<keyword evidence="7 19" id="KW-0812">Transmembrane</keyword>
<dbReference type="SMART" id="SM00369">
    <property type="entry name" value="LRR_TYP"/>
    <property type="match status" value="8"/>
</dbReference>
<gene>
    <name evidence="22" type="ORF">HUJ06_011105</name>
</gene>
<keyword evidence="23" id="KW-1185">Reference proteome</keyword>
<dbReference type="InterPro" id="IPR001611">
    <property type="entry name" value="Leu-rich_rpt"/>
</dbReference>
<sequence>MREVFYYFLLLFFFSFLQTPAQEEAEALLKWKNSLSSHGLTSWSLNSSSSTTTPCNWTGIRCNKIGRIVGINLAKSGLIGTLYQFNFSSFPKLTSLNLNLNTFFGAVPTQIGLLSKLAFLDLRQVSHLHLGGNYLDSPDPIRFKSMASLTDLNLHYNLLTLEVPPFIFQCSKLIFLDLSYNNFTSMIPVQLVTSLKDLKFLNLTQNQFEGPIPMEIKNLAELQELKQGENRLNGTIPSEIGLQSNLRILELHENPFHGPIPSSIGSLRMLERLNLLKEGLDSSIPYELGFCTNLSFLELSQNNLLGLSSNQISGEIHPFFLSNWTEVISLQLHKNNLSGTIPPEIGSLHKLNFLILFQNQLSGSMPWEIGNILNLYELDLSNNHLTGFIPPSIGNLSRLAKLSLMNNQLSGTLPHEMGKLKRLQFLDLSLNKLHGTLPSSITHLENLNSLYVHYNNFSGNIPKDFGPSSLGSVSFSVNNFTGKLPPQICIGGKLVYLTADQNMFDGSIPPSLKNCTGLTRVRLERNLLDGDITDAFGVYPNLTYMDLSDNRLSGILSNSWGDYLNLSSFRVSNNMISGQIPAEIGKLKNLQILDLSSNQLAEEVPVQLFHSSSLIYELNLSDNQLSGQVSSEIGRLSRLQKFDLSQNNLSGSIPEEVGDCQQLISLKLNHNKLNGAIPWKIGNLVALQSSLDLSQNSLTGGIPPQIGSLSQLENLNLSNNRLSGLIPPALQGLRSLQSVDISNNNLRGPLPDSIAFQRASPKELAGNPGLCGEKVQGLPPCTSHNSSFTSNNKNSRQKKLVIVVTVSVTTIALFLLALLGFFIFHCKTRGIIVEENHDSGSNNSFCVWNYNGELVFKDIVTVTESFNEKYCIGKGGQGCIYKAVLPTGDFLAVKRLHSSPSSSSHENEVARNEWKKNFESEIHALTEIRHRNIVKMHGFCSYNGTMFLVYEYVIKGVAHALSYLHHDCSPPIVHRDITGNNILLDSEFEPKISDFGTARLIRAGESNWTSVAGSYGYIAPELATTMKVTDKCDVYSFGVVALEVIMGKHPGEELLCLQNEEYDLHLGSALDQRTPPPPAGTIKQEIVLVVTLALACTHVDPSSRPTMLQVSRRLSANRSLPCSEPLEMLTLKSLKDVRDKIHIN</sequence>
<keyword evidence="9" id="KW-0677">Repeat</keyword>
<keyword evidence="5" id="KW-0433">Leucine-rich repeat</keyword>
<dbReference type="InterPro" id="IPR000719">
    <property type="entry name" value="Prot_kinase_dom"/>
</dbReference>
<evidence type="ECO:0000313" key="22">
    <source>
        <dbReference type="EMBL" id="DAD32254.1"/>
    </source>
</evidence>
<dbReference type="Gene3D" id="1.10.510.10">
    <property type="entry name" value="Transferase(Phosphotransferase) domain 1"/>
    <property type="match status" value="1"/>
</dbReference>
<proteinExistence type="predicted"/>
<evidence type="ECO:0000256" key="13">
    <source>
        <dbReference type="ARBA" id="ARBA00022989"/>
    </source>
</evidence>
<evidence type="ECO:0000256" key="16">
    <source>
        <dbReference type="ARBA" id="ARBA00023180"/>
    </source>
</evidence>
<evidence type="ECO:0000256" key="11">
    <source>
        <dbReference type="ARBA" id="ARBA00022777"/>
    </source>
</evidence>
<evidence type="ECO:0000256" key="2">
    <source>
        <dbReference type="ARBA" id="ARBA00012513"/>
    </source>
</evidence>
<keyword evidence="11" id="KW-0418">Kinase</keyword>
<dbReference type="FunFam" id="3.80.10.10:FF:000177">
    <property type="entry name" value="Leucine-rich repeat receptor-like serine/threonine-protein kinase At1g17230"/>
    <property type="match status" value="1"/>
</dbReference>
<dbReference type="PROSITE" id="PS50011">
    <property type="entry name" value="PROTEIN_KINASE_DOM"/>
    <property type="match status" value="1"/>
</dbReference>
<dbReference type="PANTHER" id="PTHR48053">
    <property type="entry name" value="LEUCINE RICH REPEAT FAMILY PROTEIN, EXPRESSED"/>
    <property type="match status" value="1"/>
</dbReference>
<evidence type="ECO:0000256" key="9">
    <source>
        <dbReference type="ARBA" id="ARBA00022737"/>
    </source>
</evidence>
<evidence type="ECO:0000256" key="5">
    <source>
        <dbReference type="ARBA" id="ARBA00022614"/>
    </source>
</evidence>
<dbReference type="InterPro" id="IPR011009">
    <property type="entry name" value="Kinase-like_dom_sf"/>
</dbReference>
<dbReference type="InterPro" id="IPR013210">
    <property type="entry name" value="LRR_N_plant-typ"/>
</dbReference>
<dbReference type="Pfam" id="PF00560">
    <property type="entry name" value="LRR_1"/>
    <property type="match status" value="8"/>
</dbReference>
<accession>A0A822YDM2</accession>
<dbReference type="Pfam" id="PF13855">
    <property type="entry name" value="LRR_8"/>
    <property type="match status" value="3"/>
</dbReference>
<dbReference type="PROSITE" id="PS00109">
    <property type="entry name" value="PROTEIN_KINASE_TYR"/>
    <property type="match status" value="1"/>
</dbReference>
<dbReference type="SMART" id="SM00220">
    <property type="entry name" value="S_TKc"/>
    <property type="match status" value="1"/>
</dbReference>
<evidence type="ECO:0000256" key="10">
    <source>
        <dbReference type="ARBA" id="ARBA00022741"/>
    </source>
</evidence>
<dbReference type="InterPro" id="IPR003591">
    <property type="entry name" value="Leu-rich_rpt_typical-subtyp"/>
</dbReference>
<evidence type="ECO:0000256" key="8">
    <source>
        <dbReference type="ARBA" id="ARBA00022729"/>
    </source>
</evidence>
<dbReference type="Proteomes" id="UP000607653">
    <property type="component" value="Unassembled WGS sequence"/>
</dbReference>
<dbReference type="InterPro" id="IPR051716">
    <property type="entry name" value="Plant_RL_S/T_kinase"/>
</dbReference>
<dbReference type="EC" id="2.7.11.1" evidence="2"/>
<evidence type="ECO:0000256" key="4">
    <source>
        <dbReference type="ARBA" id="ARBA00022553"/>
    </source>
</evidence>
<keyword evidence="10" id="KW-0547">Nucleotide-binding</keyword>
<evidence type="ECO:0000256" key="17">
    <source>
        <dbReference type="ARBA" id="ARBA00047899"/>
    </source>
</evidence>
<dbReference type="FunFam" id="3.80.10.10:FF:000095">
    <property type="entry name" value="LRR receptor-like serine/threonine-protein kinase GSO1"/>
    <property type="match status" value="1"/>
</dbReference>
<dbReference type="PRINTS" id="PR00019">
    <property type="entry name" value="LEURICHRPT"/>
</dbReference>
<evidence type="ECO:0000256" key="20">
    <source>
        <dbReference type="SAM" id="SignalP"/>
    </source>
</evidence>
<evidence type="ECO:0000256" key="7">
    <source>
        <dbReference type="ARBA" id="ARBA00022692"/>
    </source>
</evidence>
<dbReference type="FunFam" id="3.80.10.10:FF:000383">
    <property type="entry name" value="Leucine-rich repeat receptor protein kinase EMS1"/>
    <property type="match status" value="1"/>
</dbReference>
<evidence type="ECO:0000256" key="12">
    <source>
        <dbReference type="ARBA" id="ARBA00022840"/>
    </source>
</evidence>
<evidence type="ECO:0000256" key="6">
    <source>
        <dbReference type="ARBA" id="ARBA00022679"/>
    </source>
</evidence>
<dbReference type="Pfam" id="PF08263">
    <property type="entry name" value="LRRNT_2"/>
    <property type="match status" value="1"/>
</dbReference>
<feature type="signal peptide" evidence="20">
    <location>
        <begin position="1"/>
        <end position="21"/>
    </location>
</feature>
<feature type="domain" description="Protein kinase" evidence="21">
    <location>
        <begin position="866"/>
        <end position="1120"/>
    </location>
</feature>
<dbReference type="EMBL" id="DUZY01000003">
    <property type="protein sequence ID" value="DAD32254.1"/>
    <property type="molecule type" value="Genomic_DNA"/>
</dbReference>
<evidence type="ECO:0000256" key="3">
    <source>
        <dbReference type="ARBA" id="ARBA00022527"/>
    </source>
</evidence>
<dbReference type="PANTHER" id="PTHR48053:SF145">
    <property type="entry name" value="PROTEIN KINASE DOMAIN-CONTAINING PROTEIN"/>
    <property type="match status" value="1"/>
</dbReference>